<evidence type="ECO:0000256" key="3">
    <source>
        <dbReference type="ARBA" id="ARBA00004427"/>
    </source>
</evidence>
<dbReference type="Gene3D" id="4.10.60.10">
    <property type="entry name" value="Zinc finger, CCHC-type"/>
    <property type="match status" value="1"/>
</dbReference>
<dbReference type="Pfam" id="PF00313">
    <property type="entry name" value="CSD"/>
    <property type="match status" value="1"/>
</dbReference>
<dbReference type="PRINTS" id="PR00050">
    <property type="entry name" value="COLDSHOCK"/>
</dbReference>
<dbReference type="AlphaFoldDB" id="A0A9D3BZ19"/>
<dbReference type="PANTHER" id="PTHR46109:SF2">
    <property type="entry name" value="PROTEIN LIN-28 HOMOLOG A"/>
    <property type="match status" value="1"/>
</dbReference>
<feature type="domain" description="CSD" evidence="19">
    <location>
        <begin position="44"/>
        <end position="116"/>
    </location>
</feature>
<evidence type="ECO:0000313" key="21">
    <source>
        <dbReference type="Proteomes" id="UP000822369"/>
    </source>
</evidence>
<evidence type="ECO:0000259" key="18">
    <source>
        <dbReference type="PROSITE" id="PS50158"/>
    </source>
</evidence>
<accession>A0A9D3BZ19</accession>
<keyword evidence="7" id="KW-0479">Metal-binding</keyword>
<evidence type="ECO:0000256" key="8">
    <source>
        <dbReference type="ARBA" id="ARBA00022737"/>
    </source>
</evidence>
<organism evidence="20 21">
    <name type="scientific">Nothobranchius furzeri</name>
    <name type="common">Turquoise killifish</name>
    <dbReference type="NCBI Taxonomy" id="105023"/>
    <lineage>
        <taxon>Eukaryota</taxon>
        <taxon>Metazoa</taxon>
        <taxon>Chordata</taxon>
        <taxon>Craniata</taxon>
        <taxon>Vertebrata</taxon>
        <taxon>Euteleostomi</taxon>
        <taxon>Actinopterygii</taxon>
        <taxon>Neopterygii</taxon>
        <taxon>Teleostei</taxon>
        <taxon>Neoteleostei</taxon>
        <taxon>Acanthomorphata</taxon>
        <taxon>Ovalentaria</taxon>
        <taxon>Atherinomorphae</taxon>
        <taxon>Cyprinodontiformes</taxon>
        <taxon>Nothobranchiidae</taxon>
        <taxon>Nothobranchius</taxon>
    </lineage>
</organism>
<evidence type="ECO:0000256" key="4">
    <source>
        <dbReference type="ARBA" id="ARBA00004604"/>
    </source>
</evidence>
<feature type="compositionally biased region" description="Basic residues" evidence="17">
    <location>
        <begin position="129"/>
        <end position="140"/>
    </location>
</feature>
<dbReference type="SUPFAM" id="SSF57756">
    <property type="entry name" value="Retrovirus zinc finger-like domains"/>
    <property type="match status" value="1"/>
</dbReference>
<dbReference type="InterPro" id="IPR012340">
    <property type="entry name" value="NA-bd_OB-fold"/>
</dbReference>
<comment type="caution">
    <text evidence="20">The sequence shown here is derived from an EMBL/GenBank/DDBJ whole genome shotgun (WGS) entry which is preliminary data.</text>
</comment>
<evidence type="ECO:0000256" key="17">
    <source>
        <dbReference type="SAM" id="MobiDB-lite"/>
    </source>
</evidence>
<dbReference type="Pfam" id="PF21890">
    <property type="entry name" value="Lin-28A-like_zf-CCHC_2"/>
    <property type="match status" value="1"/>
</dbReference>
<evidence type="ECO:0000256" key="11">
    <source>
        <dbReference type="ARBA" id="ARBA00022833"/>
    </source>
</evidence>
<dbReference type="InterPro" id="IPR036875">
    <property type="entry name" value="Znf_CCHC_sf"/>
</dbReference>
<feature type="region of interest" description="Disordered" evidence="17">
    <location>
        <begin position="180"/>
        <end position="217"/>
    </location>
</feature>
<dbReference type="CDD" id="cd04458">
    <property type="entry name" value="CSP_CDS"/>
    <property type="match status" value="1"/>
</dbReference>
<sequence>VFGGKRAQIVLLQGFSNPPKCIAGVCKTEEDEGPSTEEDSPFFHGVGVCKWFNVRMGFGFLSMTHRDAVPLDEPVDVFVHQSKLHMEGFRSLKEGEAVEFTFKKSSKGLESQRVTGPGGIHCVGSERRPKGKKVQKRRSKGDRCYNCGGLDHHAKECKLPPQPKRCHFCQSIDHMVASCPIKAQQSSPASQGKPSPLKVEEGEHSQSAPPPPPEASD</sequence>
<dbReference type="InterPro" id="IPR054081">
    <property type="entry name" value="Lin-28A-like_Znf-CCHC_2"/>
</dbReference>
<evidence type="ECO:0000256" key="2">
    <source>
        <dbReference type="ARBA" id="ARBA00004210"/>
    </source>
</evidence>
<comment type="similarity">
    <text evidence="5">Belongs to the lin-28 family.</text>
</comment>
<evidence type="ECO:0000256" key="6">
    <source>
        <dbReference type="ARBA" id="ARBA00022490"/>
    </source>
</evidence>
<dbReference type="PROSITE" id="PS51857">
    <property type="entry name" value="CSD_2"/>
    <property type="match status" value="1"/>
</dbReference>
<evidence type="ECO:0000259" key="19">
    <source>
        <dbReference type="PROSITE" id="PS51857"/>
    </source>
</evidence>
<name>A0A9D3BZ19_NOTFU</name>
<keyword evidence="10" id="KW-0256">Endoplasmic reticulum</keyword>
<dbReference type="GO" id="GO:0003729">
    <property type="term" value="F:mRNA binding"/>
    <property type="evidence" value="ECO:0007669"/>
    <property type="project" value="TreeGrafter"/>
</dbReference>
<dbReference type="GO" id="GO:0008270">
    <property type="term" value="F:zinc ion binding"/>
    <property type="evidence" value="ECO:0007669"/>
    <property type="project" value="UniProtKB-KW"/>
</dbReference>
<evidence type="ECO:0000256" key="7">
    <source>
        <dbReference type="ARBA" id="ARBA00022723"/>
    </source>
</evidence>
<evidence type="ECO:0000256" key="14">
    <source>
        <dbReference type="ARBA" id="ARBA00023242"/>
    </source>
</evidence>
<keyword evidence="6" id="KW-0963">Cytoplasm</keyword>
<dbReference type="GO" id="GO:0000932">
    <property type="term" value="C:P-body"/>
    <property type="evidence" value="ECO:0007669"/>
    <property type="project" value="UniProtKB-SubCell"/>
</dbReference>
<keyword evidence="14" id="KW-0539">Nucleus</keyword>
<evidence type="ECO:0000256" key="16">
    <source>
        <dbReference type="PROSITE-ProRule" id="PRU00047"/>
    </source>
</evidence>
<dbReference type="Gene3D" id="2.40.50.140">
    <property type="entry name" value="Nucleic acid-binding proteins"/>
    <property type="match status" value="1"/>
</dbReference>
<reference evidence="20" key="1">
    <citation type="submission" date="2020-03" db="EMBL/GenBank/DDBJ databases">
        <title>Intra-Species Differences in Population Size shape Life History and Genome Evolution.</title>
        <authorList>
            <person name="Willemsen D."/>
            <person name="Cui R."/>
            <person name="Valenzano D.R."/>
        </authorList>
    </citation>
    <scope>NUCLEOTIDE SEQUENCE</scope>
    <source>
        <strain evidence="20">GRZ</strain>
        <tissue evidence="20">Whole</tissue>
    </source>
</reference>
<feature type="region of interest" description="Disordered" evidence="17">
    <location>
        <begin position="109"/>
        <end position="141"/>
    </location>
</feature>
<feature type="compositionally biased region" description="Pro residues" evidence="17">
    <location>
        <begin position="208"/>
        <end position="217"/>
    </location>
</feature>
<dbReference type="SUPFAM" id="SSF50249">
    <property type="entry name" value="Nucleic acid-binding proteins"/>
    <property type="match status" value="1"/>
</dbReference>
<feature type="non-terminal residue" evidence="20">
    <location>
        <position position="1"/>
    </location>
</feature>
<dbReference type="InterPro" id="IPR051373">
    <property type="entry name" value="Lin-28_RNA-binding"/>
</dbReference>
<feature type="compositionally biased region" description="Polar residues" evidence="17">
    <location>
        <begin position="183"/>
        <end position="193"/>
    </location>
</feature>
<keyword evidence="12" id="KW-0694">RNA-binding</keyword>
<dbReference type="FunFam" id="2.40.50.140:FF:000087">
    <property type="entry name" value="Protein lin-28 homolog B"/>
    <property type="match status" value="1"/>
</dbReference>
<keyword evidence="8" id="KW-0677">Repeat</keyword>
<gene>
    <name evidence="20" type="ORF">G4P62_005618</name>
</gene>
<evidence type="ECO:0000256" key="5">
    <source>
        <dbReference type="ARBA" id="ARBA00008840"/>
    </source>
</evidence>
<dbReference type="InterPro" id="IPR002059">
    <property type="entry name" value="CSP_DNA-bd"/>
</dbReference>
<dbReference type="Proteomes" id="UP000822369">
    <property type="component" value="Chromosome 3"/>
</dbReference>
<dbReference type="PROSITE" id="PS50158">
    <property type="entry name" value="ZF_CCHC"/>
    <property type="match status" value="1"/>
</dbReference>
<dbReference type="FunFam" id="4.10.60.10:FF:000007">
    <property type="entry name" value="Protein lin-28 homolog A"/>
    <property type="match status" value="1"/>
</dbReference>
<dbReference type="GO" id="GO:0010494">
    <property type="term" value="C:cytoplasmic stress granule"/>
    <property type="evidence" value="ECO:0007669"/>
    <property type="project" value="UniProtKB-SubCell"/>
</dbReference>
<dbReference type="SMART" id="SM00343">
    <property type="entry name" value="ZnF_C2HC"/>
    <property type="match status" value="2"/>
</dbReference>
<dbReference type="GO" id="GO:0031054">
    <property type="term" value="P:pre-miRNA processing"/>
    <property type="evidence" value="ECO:0007669"/>
    <property type="project" value="TreeGrafter"/>
</dbReference>
<comment type="subcellular location">
    <subcellularLocation>
        <location evidence="1">Cytoplasm</location>
        <location evidence="1">P-body</location>
    </subcellularLocation>
    <subcellularLocation>
        <location evidence="2">Cytoplasm</location>
        <location evidence="2">Stress granule</location>
    </subcellularLocation>
    <subcellularLocation>
        <location evidence="4">Nucleus</location>
        <location evidence="4">Nucleolus</location>
    </subcellularLocation>
    <subcellularLocation>
        <location evidence="3">Rough endoplasmic reticulum</location>
    </subcellularLocation>
</comment>
<evidence type="ECO:0000256" key="1">
    <source>
        <dbReference type="ARBA" id="ARBA00004201"/>
    </source>
</evidence>
<proteinExistence type="inferred from homology"/>
<evidence type="ECO:0000256" key="13">
    <source>
        <dbReference type="ARBA" id="ARBA00023158"/>
    </source>
</evidence>
<dbReference type="PANTHER" id="PTHR46109">
    <property type="entry name" value="PROTEIN LIN-28"/>
    <property type="match status" value="1"/>
</dbReference>
<keyword evidence="13" id="KW-0943">RNA-mediated gene silencing</keyword>
<evidence type="ECO:0000256" key="12">
    <source>
        <dbReference type="ARBA" id="ARBA00022884"/>
    </source>
</evidence>
<dbReference type="InterPro" id="IPR011129">
    <property type="entry name" value="CSD"/>
</dbReference>
<evidence type="ECO:0000256" key="15">
    <source>
        <dbReference type="ARBA" id="ARBA00041056"/>
    </source>
</evidence>
<dbReference type="SMART" id="SM00357">
    <property type="entry name" value="CSP"/>
    <property type="match status" value="1"/>
</dbReference>
<evidence type="ECO:0000256" key="10">
    <source>
        <dbReference type="ARBA" id="ARBA00022824"/>
    </source>
</evidence>
<keyword evidence="9 16" id="KW-0863">Zinc-finger</keyword>
<evidence type="ECO:0000313" key="20">
    <source>
        <dbReference type="EMBL" id="KAF7226856.1"/>
    </source>
</evidence>
<dbReference type="GO" id="GO:0005730">
    <property type="term" value="C:nucleolus"/>
    <property type="evidence" value="ECO:0007669"/>
    <property type="project" value="UniProtKB-SubCell"/>
</dbReference>
<dbReference type="EMBL" id="JAAVVJ010000003">
    <property type="protein sequence ID" value="KAF7226856.1"/>
    <property type="molecule type" value="Genomic_DNA"/>
</dbReference>
<evidence type="ECO:0000256" key="9">
    <source>
        <dbReference type="ARBA" id="ARBA00022771"/>
    </source>
</evidence>
<dbReference type="GO" id="GO:0005791">
    <property type="term" value="C:rough endoplasmic reticulum"/>
    <property type="evidence" value="ECO:0007669"/>
    <property type="project" value="UniProtKB-SubCell"/>
</dbReference>
<feature type="domain" description="CCHC-type" evidence="18">
    <location>
        <begin position="143"/>
        <end position="158"/>
    </location>
</feature>
<dbReference type="InterPro" id="IPR001878">
    <property type="entry name" value="Znf_CCHC"/>
</dbReference>
<keyword evidence="11" id="KW-0862">Zinc</keyword>
<protein>
    <recommendedName>
        <fullName evidence="15">Protein lin-28 homolog A</fullName>
    </recommendedName>
</protein>
<dbReference type="Pfam" id="PF00098">
    <property type="entry name" value="zf-CCHC"/>
    <property type="match status" value="1"/>
</dbReference>